<proteinExistence type="predicted"/>
<gene>
    <name evidence="1" type="ORF">SELSPUOL_02704</name>
</gene>
<evidence type="ECO:0000313" key="2">
    <source>
        <dbReference type="Proteomes" id="UP000003505"/>
    </source>
</evidence>
<protein>
    <submittedName>
        <fullName evidence="1">Uncharacterized protein</fullName>
    </submittedName>
</protein>
<reference evidence="1 2" key="1">
    <citation type="submission" date="2009-09" db="EMBL/GenBank/DDBJ databases">
        <authorList>
            <person name="Weinstock G."/>
            <person name="Sodergren E."/>
            <person name="Clifton S."/>
            <person name="Fulton L."/>
            <person name="Fulton B."/>
            <person name="Courtney L."/>
            <person name="Fronick C."/>
            <person name="Harrison M."/>
            <person name="Strong C."/>
            <person name="Farmer C."/>
            <person name="Delahaunty K."/>
            <person name="Markovic C."/>
            <person name="Hall O."/>
            <person name="Minx P."/>
            <person name="Tomlinson C."/>
            <person name="Mitreva M."/>
            <person name="Nelson J."/>
            <person name="Hou S."/>
            <person name="Wollam A."/>
            <person name="Pepin K.H."/>
            <person name="Johnson M."/>
            <person name="Bhonagiri V."/>
            <person name="Nash W.E."/>
            <person name="Warren W."/>
            <person name="Chinwalla A."/>
            <person name="Mardis E.R."/>
            <person name="Wilson R.K."/>
        </authorList>
    </citation>
    <scope>NUCLEOTIDE SEQUENCE [LARGE SCALE GENOMIC DNA]</scope>
    <source>
        <strain evidence="2">ATCC 35185 / DSM 20758 / VPI D19B-28</strain>
    </source>
</reference>
<name>C9LYY8_SELS3</name>
<organism evidence="1 2">
    <name type="scientific">Selenomonas sputigena (strain ATCC 35185 / DSM 20758 / CCUG 44933 / VPI D19B-28)</name>
    <dbReference type="NCBI Taxonomy" id="546271"/>
    <lineage>
        <taxon>Bacteria</taxon>
        <taxon>Bacillati</taxon>
        <taxon>Bacillota</taxon>
        <taxon>Negativicutes</taxon>
        <taxon>Selenomonadales</taxon>
        <taxon>Selenomonadaceae</taxon>
        <taxon>Selenomonas</taxon>
    </lineage>
</organism>
<evidence type="ECO:0000313" key="1">
    <source>
        <dbReference type="EMBL" id="EEX75931.1"/>
    </source>
</evidence>
<comment type="caution">
    <text evidence="1">The sequence shown here is derived from an EMBL/GenBank/DDBJ whole genome shotgun (WGS) entry which is preliminary data.</text>
</comment>
<dbReference type="AlphaFoldDB" id="C9LYY8"/>
<dbReference type="EMBL" id="ACKP02000058">
    <property type="protein sequence ID" value="EEX75931.1"/>
    <property type="molecule type" value="Genomic_DNA"/>
</dbReference>
<dbReference type="Proteomes" id="UP000003505">
    <property type="component" value="Unassembled WGS sequence"/>
</dbReference>
<accession>C9LYY8</accession>
<sequence length="80" mass="9037">MPHSDIRGSRPICGSPRLFAAYRVLLRLLTPRHPPYAFRSLTFPRLSPCVSPQGIISDVLGLVCDPKMFGKSLLYFYSVR</sequence>